<sequence>MFFKRRMTSTWRSCLSYGFQLFRCRTDFAASPRPTSTERVRRRPRESHRTIIYPSLMPPSVSLADSVTDPSSSLQPIYRFRRAVTNVIHANQLAREQAVHEGERTTSPVGGSPSLSTHSRDGSVSSRKHSHSRKSSKSGPVDSPSSPVAYGQFPRTRPHDVDLPIGRSNSQYLSPPQHLFEGSGIVVTVQDPSTEYLPRRVTDRPEPPAGRAVSLIYAAEVTRYVRKHNAQRKFHPHTIQPMTTYFPHLRQVGDSVFGDWTIGDWTPVTHPEGALYFYHRRRRIYTDVDLFDPDSRREIEAFAQYLDDRLEADARSLPSDECEVVLDCVRDEETGLITWSYYYVDHTTRTLFWLDVYDASNIISDVMGVMSPSHIKHRIEAQYWYHWSLYPEGPHELPSTAYDELLGILSFGCMDTLTSRTSTLPFSAEEMQVMIGLTRDAKATGPECIPLTTSVARILSVFAHWRYLYFHGQNAARLQQDTNVYGDVEHPRSILIAIWSPVLFFAPEVHLKEIEQLWEDRIIVTTLWRNLVEKLQSEWQDFILLATVMLTVDVGFLAIPGVVVTDNGSPTGATSQAQIACYLSIAMSAGSIIMGLLLVRHNREISRHQSTGPLAVEYMSRNNHSLFGLEPLAIIFSIPYALLMWAMISFVVSFFLLCFRLTSFPTRVSVGVGALAVLGLVMWCIRHVWESGDRGGQVWVSTLELSMIGLSRSVRAQGRRLRAALRRRASASPII</sequence>
<evidence type="ECO:0000313" key="1">
    <source>
        <dbReference type="EMBL" id="KAI0064305.1"/>
    </source>
</evidence>
<gene>
    <name evidence="1" type="ORF">BV25DRAFT_1990055</name>
</gene>
<evidence type="ECO:0000313" key="2">
    <source>
        <dbReference type="Proteomes" id="UP000814140"/>
    </source>
</evidence>
<name>A0ACB8T8N2_9AGAM</name>
<reference evidence="1" key="2">
    <citation type="journal article" date="2022" name="New Phytol.">
        <title>Evolutionary transition to the ectomycorrhizal habit in the genomes of a hyperdiverse lineage of mushroom-forming fungi.</title>
        <authorList>
            <person name="Looney B."/>
            <person name="Miyauchi S."/>
            <person name="Morin E."/>
            <person name="Drula E."/>
            <person name="Courty P.E."/>
            <person name="Kohler A."/>
            <person name="Kuo A."/>
            <person name="LaButti K."/>
            <person name="Pangilinan J."/>
            <person name="Lipzen A."/>
            <person name="Riley R."/>
            <person name="Andreopoulos W."/>
            <person name="He G."/>
            <person name="Johnson J."/>
            <person name="Nolan M."/>
            <person name="Tritt A."/>
            <person name="Barry K.W."/>
            <person name="Grigoriev I.V."/>
            <person name="Nagy L.G."/>
            <person name="Hibbett D."/>
            <person name="Henrissat B."/>
            <person name="Matheny P.B."/>
            <person name="Labbe J."/>
            <person name="Martin F.M."/>
        </authorList>
    </citation>
    <scope>NUCLEOTIDE SEQUENCE</scope>
    <source>
        <strain evidence="1">HHB10654</strain>
    </source>
</reference>
<keyword evidence="2" id="KW-1185">Reference proteome</keyword>
<organism evidence="1 2">
    <name type="scientific">Artomyces pyxidatus</name>
    <dbReference type="NCBI Taxonomy" id="48021"/>
    <lineage>
        <taxon>Eukaryota</taxon>
        <taxon>Fungi</taxon>
        <taxon>Dikarya</taxon>
        <taxon>Basidiomycota</taxon>
        <taxon>Agaricomycotina</taxon>
        <taxon>Agaricomycetes</taxon>
        <taxon>Russulales</taxon>
        <taxon>Auriscalpiaceae</taxon>
        <taxon>Artomyces</taxon>
    </lineage>
</organism>
<dbReference type="EMBL" id="MU277199">
    <property type="protein sequence ID" value="KAI0064305.1"/>
    <property type="molecule type" value="Genomic_DNA"/>
</dbReference>
<protein>
    <submittedName>
        <fullName evidence="1">Uncharacterized protein</fullName>
    </submittedName>
</protein>
<reference evidence="1" key="1">
    <citation type="submission" date="2021-03" db="EMBL/GenBank/DDBJ databases">
        <authorList>
            <consortium name="DOE Joint Genome Institute"/>
            <person name="Ahrendt S."/>
            <person name="Looney B.P."/>
            <person name="Miyauchi S."/>
            <person name="Morin E."/>
            <person name="Drula E."/>
            <person name="Courty P.E."/>
            <person name="Chicoki N."/>
            <person name="Fauchery L."/>
            <person name="Kohler A."/>
            <person name="Kuo A."/>
            <person name="Labutti K."/>
            <person name="Pangilinan J."/>
            <person name="Lipzen A."/>
            <person name="Riley R."/>
            <person name="Andreopoulos W."/>
            <person name="He G."/>
            <person name="Johnson J."/>
            <person name="Barry K.W."/>
            <person name="Grigoriev I.V."/>
            <person name="Nagy L."/>
            <person name="Hibbett D."/>
            <person name="Henrissat B."/>
            <person name="Matheny P.B."/>
            <person name="Labbe J."/>
            <person name="Martin F."/>
        </authorList>
    </citation>
    <scope>NUCLEOTIDE SEQUENCE</scope>
    <source>
        <strain evidence="1">HHB10654</strain>
    </source>
</reference>
<accession>A0ACB8T8N2</accession>
<proteinExistence type="predicted"/>
<dbReference type="Proteomes" id="UP000814140">
    <property type="component" value="Unassembled WGS sequence"/>
</dbReference>
<comment type="caution">
    <text evidence="1">The sequence shown here is derived from an EMBL/GenBank/DDBJ whole genome shotgun (WGS) entry which is preliminary data.</text>
</comment>